<evidence type="ECO:0000313" key="5">
    <source>
        <dbReference type="Proteomes" id="UP000315439"/>
    </source>
</evidence>
<proteinExistence type="predicted"/>
<dbReference type="Proteomes" id="UP000315439">
    <property type="component" value="Unassembled WGS sequence"/>
</dbReference>
<organism evidence="4 5">
    <name type="scientific">Aliikangiella coralliicola</name>
    <dbReference type="NCBI Taxonomy" id="2592383"/>
    <lineage>
        <taxon>Bacteria</taxon>
        <taxon>Pseudomonadati</taxon>
        <taxon>Pseudomonadota</taxon>
        <taxon>Gammaproteobacteria</taxon>
        <taxon>Oceanospirillales</taxon>
        <taxon>Pleioneaceae</taxon>
        <taxon>Aliikangiella</taxon>
    </lineage>
</organism>
<evidence type="ECO:0000256" key="2">
    <source>
        <dbReference type="ARBA" id="ARBA00023043"/>
    </source>
</evidence>
<evidence type="ECO:0000256" key="1">
    <source>
        <dbReference type="ARBA" id="ARBA00022737"/>
    </source>
</evidence>
<comment type="caution">
    <text evidence="4">The sequence shown here is derived from an EMBL/GenBank/DDBJ whole genome shotgun (WGS) entry which is preliminary data.</text>
</comment>
<evidence type="ECO:0000256" key="3">
    <source>
        <dbReference type="PROSITE-ProRule" id="PRU00023"/>
    </source>
</evidence>
<dbReference type="Pfam" id="PF12796">
    <property type="entry name" value="Ank_2"/>
    <property type="match status" value="1"/>
</dbReference>
<dbReference type="PANTHER" id="PTHR24201:SF14">
    <property type="entry name" value="CYCLIN-DEPENDENT KINASE 4 INHIBITOR C-LIKE"/>
    <property type="match status" value="1"/>
</dbReference>
<keyword evidence="2 3" id="KW-0040">ANK repeat</keyword>
<dbReference type="Gene3D" id="1.25.40.20">
    <property type="entry name" value="Ankyrin repeat-containing domain"/>
    <property type="match status" value="1"/>
</dbReference>
<sequence>MSIKEQLVNSIVCHNSEKVQSILEKHPEMKDAKCDSFNSPMLHLAIEKSNEEIVTLLLAAGSNPNNQDSKGNTALHKAATLGSLEKCKVLIEWNANPKIPMNGGYLPFNAALNSKNQELVDYLRMKTHG</sequence>
<feature type="repeat" description="ANK" evidence="3">
    <location>
        <begin position="70"/>
        <end position="102"/>
    </location>
</feature>
<reference evidence="4 5" key="1">
    <citation type="submission" date="2019-07" db="EMBL/GenBank/DDBJ databases">
        <title>Draft genome for Aliikangiella sp. M105.</title>
        <authorList>
            <person name="Wang G."/>
        </authorList>
    </citation>
    <scope>NUCLEOTIDE SEQUENCE [LARGE SCALE GENOMIC DNA]</scope>
    <source>
        <strain evidence="4 5">M105</strain>
    </source>
</reference>
<dbReference type="SMART" id="SM00248">
    <property type="entry name" value="ANK"/>
    <property type="match status" value="2"/>
</dbReference>
<keyword evidence="5" id="KW-1185">Reference proteome</keyword>
<accession>A0A545UFP3</accession>
<feature type="repeat" description="ANK" evidence="3">
    <location>
        <begin position="37"/>
        <end position="69"/>
    </location>
</feature>
<dbReference type="AlphaFoldDB" id="A0A545UFP3"/>
<dbReference type="PANTHER" id="PTHR24201">
    <property type="entry name" value="ANK_REP_REGION DOMAIN-CONTAINING PROTEIN"/>
    <property type="match status" value="1"/>
</dbReference>
<name>A0A545UFP3_9GAMM</name>
<keyword evidence="1" id="KW-0677">Repeat</keyword>
<dbReference type="RefSeq" id="WP_142892802.1">
    <property type="nucleotide sequence ID" value="NZ_ML660162.1"/>
</dbReference>
<dbReference type="PROSITE" id="PS50088">
    <property type="entry name" value="ANK_REPEAT"/>
    <property type="match status" value="2"/>
</dbReference>
<dbReference type="InterPro" id="IPR036770">
    <property type="entry name" value="Ankyrin_rpt-contain_sf"/>
</dbReference>
<dbReference type="InterPro" id="IPR050776">
    <property type="entry name" value="Ank_Repeat/CDKN_Inhibitor"/>
</dbReference>
<evidence type="ECO:0000313" key="4">
    <source>
        <dbReference type="EMBL" id="TQV88294.1"/>
    </source>
</evidence>
<gene>
    <name evidence="4" type="ORF">FLL46_07130</name>
</gene>
<dbReference type="PROSITE" id="PS50297">
    <property type="entry name" value="ANK_REP_REGION"/>
    <property type="match status" value="2"/>
</dbReference>
<protein>
    <submittedName>
        <fullName evidence="4">Ankyrin repeat domain-containing protein</fullName>
    </submittedName>
</protein>
<dbReference type="InterPro" id="IPR002110">
    <property type="entry name" value="Ankyrin_rpt"/>
</dbReference>
<dbReference type="SUPFAM" id="SSF48403">
    <property type="entry name" value="Ankyrin repeat"/>
    <property type="match status" value="1"/>
</dbReference>
<dbReference type="EMBL" id="VIKS01000004">
    <property type="protein sequence ID" value="TQV88294.1"/>
    <property type="molecule type" value="Genomic_DNA"/>
</dbReference>
<dbReference type="OrthoDB" id="6147687at2"/>